<dbReference type="EMBL" id="JALLAZ020001577">
    <property type="protein sequence ID" value="KAL3772460.1"/>
    <property type="molecule type" value="Genomic_DNA"/>
</dbReference>
<gene>
    <name evidence="2" type="ORF">ACHAW5_007315</name>
</gene>
<feature type="region of interest" description="Disordered" evidence="1">
    <location>
        <begin position="125"/>
        <end position="179"/>
    </location>
</feature>
<keyword evidence="3" id="KW-1185">Reference proteome</keyword>
<sequence>MKYVEEYSLLQNARTKREYWEETHQCARSSLGEKTGASTSNAKHNIRTQLCAAARCHSGFQQFVSHQRFLFVIFWPCPEPTTTSHDTNTPTKKRTMKFPSLIQTSALLAACCPAASAYLHPHPTALLRRGHRRPPSRTTATRLRYKDQPNSGSDFSFRDDDSSSPSNSGGGGSGSNGANVWSVLANTERWISETLDRSNQAELTRQKQQQQQKKNKKDGGNGKLHFADEKAGGEQQQQQHQQQGGKDNPYARKEVSYVCETGAELAGVVGGVFRRVREARELGEAHGRGVEAGLGTDDGTHQPVTMRSTNVVVIPNCVELSTFQTFDRLVQAINQARRAARDFVLKKADGEDDGRKDWVVSINCAHLHPQYGMPTPEEQLASLKHEDQEGEVDVNLQEYKKRRDEARRSPYPSVIVEVMSTPPPDFGSRRDEAAMEEGSARDGVGKAADENGVVTSDDVRRLEALFAMSAAKKSTSVDDPFYDALGEAFGKKHIISQTPLSMAQSWVLQNDPAFNEQTSTFTKSETRHVDAAYEFVFNNLAMLNAVDGDAVSLLDRPKRGQKSYVVLPNFLPTSATSFDKFAGQVSNIIRVMPSLTDKLTISTFHPEHVVKSTQAPVPIIVITWK</sequence>
<feature type="region of interest" description="Disordered" evidence="1">
    <location>
        <begin position="418"/>
        <end position="447"/>
    </location>
</feature>
<protein>
    <submittedName>
        <fullName evidence="2">Uncharacterized protein</fullName>
    </submittedName>
</protein>
<accession>A0ABD3N8P3</accession>
<feature type="compositionally biased region" description="Low complexity" evidence="1">
    <location>
        <begin position="233"/>
        <end position="245"/>
    </location>
</feature>
<name>A0ABD3N8P3_9STRA</name>
<evidence type="ECO:0000313" key="3">
    <source>
        <dbReference type="Proteomes" id="UP001530315"/>
    </source>
</evidence>
<feature type="compositionally biased region" description="Basic and acidic residues" evidence="1">
    <location>
        <begin position="217"/>
        <end position="232"/>
    </location>
</feature>
<proteinExistence type="predicted"/>
<feature type="region of interest" description="Disordered" evidence="1">
    <location>
        <begin position="197"/>
        <end position="250"/>
    </location>
</feature>
<dbReference type="AlphaFoldDB" id="A0ABD3N8P3"/>
<organism evidence="2 3">
    <name type="scientific">Stephanodiscus triporus</name>
    <dbReference type="NCBI Taxonomy" id="2934178"/>
    <lineage>
        <taxon>Eukaryota</taxon>
        <taxon>Sar</taxon>
        <taxon>Stramenopiles</taxon>
        <taxon>Ochrophyta</taxon>
        <taxon>Bacillariophyta</taxon>
        <taxon>Coscinodiscophyceae</taxon>
        <taxon>Thalassiosirophycidae</taxon>
        <taxon>Stephanodiscales</taxon>
        <taxon>Stephanodiscaceae</taxon>
        <taxon>Stephanodiscus</taxon>
    </lineage>
</organism>
<evidence type="ECO:0000313" key="2">
    <source>
        <dbReference type="EMBL" id="KAL3772460.1"/>
    </source>
</evidence>
<evidence type="ECO:0000256" key="1">
    <source>
        <dbReference type="SAM" id="MobiDB-lite"/>
    </source>
</evidence>
<reference evidence="2 3" key="1">
    <citation type="submission" date="2024-10" db="EMBL/GenBank/DDBJ databases">
        <title>Updated reference genomes for cyclostephanoid diatoms.</title>
        <authorList>
            <person name="Roberts W.R."/>
            <person name="Alverson A.J."/>
        </authorList>
    </citation>
    <scope>NUCLEOTIDE SEQUENCE [LARGE SCALE GENOMIC DNA]</scope>
    <source>
        <strain evidence="2 3">AJA276-08</strain>
    </source>
</reference>
<dbReference type="Proteomes" id="UP001530315">
    <property type="component" value="Unassembled WGS sequence"/>
</dbReference>
<feature type="compositionally biased region" description="Basic and acidic residues" evidence="1">
    <location>
        <begin position="427"/>
        <end position="447"/>
    </location>
</feature>
<comment type="caution">
    <text evidence="2">The sequence shown here is derived from an EMBL/GenBank/DDBJ whole genome shotgun (WGS) entry which is preliminary data.</text>
</comment>